<proteinExistence type="predicted"/>
<dbReference type="EMBL" id="JAIQUM010000016">
    <property type="protein sequence ID" value="MBZ5750552.1"/>
    <property type="molecule type" value="Genomic_DNA"/>
</dbReference>
<sequence>MVVYEEDDSFVMTEQHAHAILSEDFAQNWKVELFLDKDKRDSVLYAIAQHDRSWINLDESPIWNDNTNEPYTFNDFPISIKLDFYRKGLNEIEEQNLYAALLCSIHYTGFFPGEIDDNRIIEFIQAEQRRQKRLLKILDVNEADKNFIFHYNLLKFCDNISLFVCMQEAGATGLSLHNWFKKGLAQPFSFYHEDTFKVEWKSEEEIIVHPYPFKGEFEVEIPLRKVQKAHIKEKGILGAFHDTRVQSRTVKIIPN</sequence>
<gene>
    <name evidence="1" type="ORF">K9V48_09890</name>
</gene>
<keyword evidence="2" id="KW-1185">Reference proteome</keyword>
<protein>
    <submittedName>
        <fullName evidence="1">DUF3891 family protein</fullName>
    </submittedName>
</protein>
<name>A0ABS7UR49_9BACI</name>
<dbReference type="Proteomes" id="UP001165287">
    <property type="component" value="Unassembled WGS sequence"/>
</dbReference>
<dbReference type="RefSeq" id="WP_224138773.1">
    <property type="nucleotide sequence ID" value="NZ_JAIQUM010000016.1"/>
</dbReference>
<evidence type="ECO:0000313" key="1">
    <source>
        <dbReference type="EMBL" id="MBZ5750552.1"/>
    </source>
</evidence>
<dbReference type="Pfam" id="PF13030">
    <property type="entry name" value="DUF3891"/>
    <property type="match status" value="1"/>
</dbReference>
<accession>A0ABS7UR49</accession>
<evidence type="ECO:0000313" key="2">
    <source>
        <dbReference type="Proteomes" id="UP001165287"/>
    </source>
</evidence>
<reference evidence="1" key="1">
    <citation type="submission" date="2024-05" db="EMBL/GenBank/DDBJ databases">
        <title>Metabacillus sp. nov., isolated from the rhizosphere soil of tomato plants.</title>
        <authorList>
            <person name="Ma R."/>
        </authorList>
    </citation>
    <scope>NUCLEOTIDE SEQUENCE</scope>
    <source>
        <strain evidence="1">DBTR6</strain>
    </source>
</reference>
<organism evidence="1 2">
    <name type="scientific">Metabacillus rhizolycopersici</name>
    <dbReference type="NCBI Taxonomy" id="2875709"/>
    <lineage>
        <taxon>Bacteria</taxon>
        <taxon>Bacillati</taxon>
        <taxon>Bacillota</taxon>
        <taxon>Bacilli</taxon>
        <taxon>Bacillales</taxon>
        <taxon>Bacillaceae</taxon>
        <taxon>Metabacillus</taxon>
    </lineage>
</organism>
<dbReference type="InterPro" id="IPR024992">
    <property type="entry name" value="DUF3891"/>
</dbReference>
<comment type="caution">
    <text evidence="1">The sequence shown here is derived from an EMBL/GenBank/DDBJ whole genome shotgun (WGS) entry which is preliminary data.</text>
</comment>